<feature type="chain" id="PRO_5016487979" evidence="2">
    <location>
        <begin position="21"/>
        <end position="478"/>
    </location>
</feature>
<keyword evidence="2" id="KW-1134">Transmembrane beta strand</keyword>
<evidence type="ECO:0000313" key="4">
    <source>
        <dbReference type="Proteomes" id="UP000254601"/>
    </source>
</evidence>
<protein>
    <submittedName>
        <fullName evidence="3">Cation efflux system protein CusC</fullName>
    </submittedName>
</protein>
<dbReference type="Gene3D" id="1.20.1600.10">
    <property type="entry name" value="Outer membrane efflux proteins (OEP)"/>
    <property type="match status" value="1"/>
</dbReference>
<keyword evidence="4" id="KW-1185">Reference proteome</keyword>
<keyword evidence="2" id="KW-0472">Membrane</keyword>
<dbReference type="Gene3D" id="2.20.200.10">
    <property type="entry name" value="Outer membrane efflux proteins (OEP)"/>
    <property type="match status" value="1"/>
</dbReference>
<accession>A0A380MPH7</accession>
<dbReference type="EMBL" id="UHIC01000001">
    <property type="protein sequence ID" value="SUO93956.1"/>
    <property type="molecule type" value="Genomic_DNA"/>
</dbReference>
<evidence type="ECO:0000256" key="1">
    <source>
        <dbReference type="ARBA" id="ARBA00007613"/>
    </source>
</evidence>
<dbReference type="OrthoDB" id="9770517at2"/>
<dbReference type="Proteomes" id="UP000254601">
    <property type="component" value="Unassembled WGS sequence"/>
</dbReference>
<reference evidence="3 4" key="1">
    <citation type="submission" date="2018-06" db="EMBL/GenBank/DDBJ databases">
        <authorList>
            <consortium name="Pathogen Informatics"/>
            <person name="Doyle S."/>
        </authorList>
    </citation>
    <scope>NUCLEOTIDE SEQUENCE [LARGE SCALE GENOMIC DNA]</scope>
    <source>
        <strain evidence="3 4">NCTC13337</strain>
    </source>
</reference>
<dbReference type="PROSITE" id="PS51257">
    <property type="entry name" value="PROKAR_LIPOPROTEIN"/>
    <property type="match status" value="1"/>
</dbReference>
<feature type="signal peptide" evidence="2">
    <location>
        <begin position="1"/>
        <end position="20"/>
    </location>
</feature>
<dbReference type="GO" id="GO:0015562">
    <property type="term" value="F:efflux transmembrane transporter activity"/>
    <property type="evidence" value="ECO:0007669"/>
    <property type="project" value="InterPro"/>
</dbReference>
<comment type="subcellular location">
    <subcellularLocation>
        <location evidence="2">Cell outer membrane</location>
        <topology evidence="2">Lipid-anchor</topology>
    </subcellularLocation>
</comment>
<evidence type="ECO:0000256" key="2">
    <source>
        <dbReference type="RuleBase" id="RU362097"/>
    </source>
</evidence>
<dbReference type="GO" id="GO:0009279">
    <property type="term" value="C:cell outer membrane"/>
    <property type="evidence" value="ECO:0007669"/>
    <property type="project" value="UniProtKB-SubCell"/>
</dbReference>
<evidence type="ECO:0000313" key="3">
    <source>
        <dbReference type="EMBL" id="SUO93956.1"/>
    </source>
</evidence>
<dbReference type="InterPro" id="IPR003423">
    <property type="entry name" value="OMP_efflux"/>
</dbReference>
<keyword evidence="2" id="KW-0732">Signal</keyword>
<dbReference type="Pfam" id="PF02321">
    <property type="entry name" value="OEP"/>
    <property type="match status" value="2"/>
</dbReference>
<dbReference type="AlphaFoldDB" id="A0A380MPH7"/>
<proteinExistence type="inferred from homology"/>
<dbReference type="SUPFAM" id="SSF56954">
    <property type="entry name" value="Outer membrane efflux proteins (OEP)"/>
    <property type="match status" value="1"/>
</dbReference>
<keyword evidence="2" id="KW-0812">Transmembrane</keyword>
<name>A0A380MPH7_9GAMM</name>
<dbReference type="NCBIfam" id="TIGR01845">
    <property type="entry name" value="outer_NodT"/>
    <property type="match status" value="1"/>
</dbReference>
<comment type="similarity">
    <text evidence="1 2">Belongs to the outer membrane factor (OMF) (TC 1.B.17) family.</text>
</comment>
<dbReference type="InterPro" id="IPR010131">
    <property type="entry name" value="MdtP/NodT-like"/>
</dbReference>
<dbReference type="PANTHER" id="PTHR30203:SF30">
    <property type="entry name" value="OUTER MEMBRANE PROTEIN-RELATED"/>
    <property type="match status" value="1"/>
</dbReference>
<dbReference type="PANTHER" id="PTHR30203">
    <property type="entry name" value="OUTER MEMBRANE CATION EFFLUX PROTEIN"/>
    <property type="match status" value="1"/>
</dbReference>
<sequence>MKKILLLSALILSACQSPNAPPSTDSKVILPASFTAAPDNPTQTDIRTWWQQFNDPTLNRLITQALENAPDLAIARSQLEKAEATARLANADTGPLLGAGVSGTMAMSHLDNPLSSDTRKVLQQVGSDLGSNPLSQNGAGYQMGLSGTWAPDFFGKKQSDAQAAKYGALAEVEKTHGAQLLLIATLAQHYVNARALEAQKVVLETSDKALADLVRYAKGRFQAAQATQYDVDDISAKRSALQAKIATLDTQRANEIAQIAALIGTPDMTFPPDNGKIFTHLPQAPSGQYPADLITRRPDIRAYKAAILAQSAKRESAAADFYPRFTMNFGLLEGKIHLNGDLSGARLGGNGGLLGIGIELPIFTNGRLQAQLDRADADLKTAVLNYDKALLEALTEVNNSYRLAAALKKQGNKLATTEKQQQKQTTDARALFEYGRQTFDKIATAQLATNDTAEMRIKNQKGQALNLIRLYTALGGGW</sequence>
<dbReference type="RefSeq" id="WP_072575514.1">
    <property type="nucleotide sequence ID" value="NZ_LWHB01000010.1"/>
</dbReference>
<organism evidence="3 4">
    <name type="scientific">Suttonella ornithocola</name>
    <dbReference type="NCBI Taxonomy" id="279832"/>
    <lineage>
        <taxon>Bacteria</taxon>
        <taxon>Pseudomonadati</taxon>
        <taxon>Pseudomonadota</taxon>
        <taxon>Gammaproteobacteria</taxon>
        <taxon>Cardiobacteriales</taxon>
        <taxon>Cardiobacteriaceae</taxon>
        <taxon>Suttonella</taxon>
    </lineage>
</organism>
<keyword evidence="2" id="KW-0564">Palmitate</keyword>
<gene>
    <name evidence="3" type="primary">cusC</name>
    <name evidence="3" type="ORF">NCTC13337_00489</name>
</gene>
<keyword evidence="2" id="KW-0449">Lipoprotein</keyword>